<evidence type="ECO:0000313" key="2">
    <source>
        <dbReference type="EMBL" id="GAA4903647.1"/>
    </source>
</evidence>
<protein>
    <recommendedName>
        <fullName evidence="1">6-hydroxymethylpterin diphosphokinase MptE-like domain-containing protein</fullName>
    </recommendedName>
</protein>
<dbReference type="Proteomes" id="UP001501436">
    <property type="component" value="Unassembled WGS sequence"/>
</dbReference>
<dbReference type="Pfam" id="PF01973">
    <property type="entry name" value="MptE-like"/>
    <property type="match status" value="1"/>
</dbReference>
<organism evidence="2 3">
    <name type="scientific">Mucilaginibacter defluvii</name>
    <dbReference type="NCBI Taxonomy" id="1196019"/>
    <lineage>
        <taxon>Bacteria</taxon>
        <taxon>Pseudomonadati</taxon>
        <taxon>Bacteroidota</taxon>
        <taxon>Sphingobacteriia</taxon>
        <taxon>Sphingobacteriales</taxon>
        <taxon>Sphingobacteriaceae</taxon>
        <taxon>Mucilaginibacter</taxon>
    </lineage>
</organism>
<name>A0ABP9FJ58_9SPHI</name>
<accession>A0ABP9FJ58</accession>
<feature type="domain" description="6-hydroxymethylpterin diphosphokinase MptE-like" evidence="1">
    <location>
        <begin position="33"/>
        <end position="188"/>
    </location>
</feature>
<gene>
    <name evidence="2" type="ORF">GCM10023313_02740</name>
</gene>
<keyword evidence="3" id="KW-1185">Reference proteome</keyword>
<sequence length="348" mass="40552">MQTDGLKVFSERLVKYGIVKLKRAFQKKDEHNIEKWKALKDKYKGQRVFVVGAGPSINKTPLYLLKDEYTMCFNRINLLYERLNWLPDFYLVTDDLKMKEIYKEIDEEILPVVKYAFFPDLHPSNVDFKSYLPESEKIHWLYMDKPEYSLNLPECGINKTVVNGGLQILAYLGFEEIYMLGVDMTFAKRSVEKISERDWVGKKDDDPNHFDPRYDGKGMAYRNPTVEDMIENFKAGRQFFDKHGKKIYNASFGGVMEEYPRANLYDVLGLSDEEQFRLFVDMVLPGNTFNTFDEAFASYATLESADEFTTETGDFICSADIAPAMINKAVFTHIPFGPYQNKYVFKKR</sequence>
<evidence type="ECO:0000313" key="3">
    <source>
        <dbReference type="Proteomes" id="UP001501436"/>
    </source>
</evidence>
<dbReference type="InterPro" id="IPR002826">
    <property type="entry name" value="MptE-like"/>
</dbReference>
<evidence type="ECO:0000259" key="1">
    <source>
        <dbReference type="Pfam" id="PF01973"/>
    </source>
</evidence>
<comment type="caution">
    <text evidence="2">The sequence shown here is derived from an EMBL/GenBank/DDBJ whole genome shotgun (WGS) entry which is preliminary data.</text>
</comment>
<dbReference type="Gene3D" id="3.90.1480.10">
    <property type="entry name" value="Alpha-2,3-sialyltransferase"/>
    <property type="match status" value="1"/>
</dbReference>
<reference evidence="3" key="1">
    <citation type="journal article" date="2019" name="Int. J. Syst. Evol. Microbiol.">
        <title>The Global Catalogue of Microorganisms (GCM) 10K type strain sequencing project: providing services to taxonomists for standard genome sequencing and annotation.</title>
        <authorList>
            <consortium name="The Broad Institute Genomics Platform"/>
            <consortium name="The Broad Institute Genome Sequencing Center for Infectious Disease"/>
            <person name="Wu L."/>
            <person name="Ma J."/>
        </authorList>
    </citation>
    <scope>NUCLEOTIDE SEQUENCE [LARGE SCALE GENOMIC DNA]</scope>
    <source>
        <strain evidence="3">JCM 18283</strain>
    </source>
</reference>
<dbReference type="EMBL" id="BAABJI010000001">
    <property type="protein sequence ID" value="GAA4903647.1"/>
    <property type="molecule type" value="Genomic_DNA"/>
</dbReference>
<proteinExistence type="predicted"/>